<protein>
    <submittedName>
        <fullName evidence="3">HAD-IIIC family phosphatase</fullName>
    </submittedName>
</protein>
<feature type="compositionally biased region" description="Low complexity" evidence="1">
    <location>
        <begin position="15"/>
        <end position="33"/>
    </location>
</feature>
<dbReference type="SUPFAM" id="SSF55729">
    <property type="entry name" value="Acyl-CoA N-acyltransferases (Nat)"/>
    <property type="match status" value="1"/>
</dbReference>
<dbReference type="InterPro" id="IPR010037">
    <property type="entry name" value="FkbH_domain"/>
</dbReference>
<dbReference type="InterPro" id="IPR010033">
    <property type="entry name" value="HAD_SF_ppase_IIIC"/>
</dbReference>
<evidence type="ECO:0000259" key="2">
    <source>
        <dbReference type="PROSITE" id="PS51186"/>
    </source>
</evidence>
<dbReference type="Gene3D" id="3.40.50.1110">
    <property type="entry name" value="SGNH hydrolase"/>
    <property type="match status" value="1"/>
</dbReference>
<feature type="region of interest" description="Disordered" evidence="1">
    <location>
        <begin position="1"/>
        <end position="44"/>
    </location>
</feature>
<dbReference type="InterPro" id="IPR023214">
    <property type="entry name" value="HAD_sf"/>
</dbReference>
<dbReference type="EMBL" id="JARWBG010000003">
    <property type="protein sequence ID" value="MDH2388054.1"/>
    <property type="molecule type" value="Genomic_DNA"/>
</dbReference>
<evidence type="ECO:0000256" key="1">
    <source>
        <dbReference type="SAM" id="MobiDB-lite"/>
    </source>
</evidence>
<keyword evidence="4" id="KW-1185">Reference proteome</keyword>
<dbReference type="NCBIfam" id="TIGR01681">
    <property type="entry name" value="HAD-SF-IIIC"/>
    <property type="match status" value="1"/>
</dbReference>
<feature type="compositionally biased region" description="Basic and acidic residues" evidence="1">
    <location>
        <begin position="35"/>
        <end position="44"/>
    </location>
</feature>
<evidence type="ECO:0000313" key="3">
    <source>
        <dbReference type="EMBL" id="MDH2388054.1"/>
    </source>
</evidence>
<dbReference type="InterPro" id="IPR000182">
    <property type="entry name" value="GNAT_dom"/>
</dbReference>
<dbReference type="InterPro" id="IPR036514">
    <property type="entry name" value="SGNH_hydro_sf"/>
</dbReference>
<dbReference type="Proteomes" id="UP001223144">
    <property type="component" value="Unassembled WGS sequence"/>
</dbReference>
<organism evidence="3 4">
    <name type="scientific">Streptomyces chengmaiensis</name>
    <dbReference type="NCBI Taxonomy" id="3040919"/>
    <lineage>
        <taxon>Bacteria</taxon>
        <taxon>Bacillati</taxon>
        <taxon>Actinomycetota</taxon>
        <taxon>Actinomycetes</taxon>
        <taxon>Kitasatosporales</taxon>
        <taxon>Streptomycetaceae</taxon>
        <taxon>Streptomyces</taxon>
    </lineage>
</organism>
<dbReference type="SUPFAM" id="SSF56784">
    <property type="entry name" value="HAD-like"/>
    <property type="match status" value="1"/>
</dbReference>
<dbReference type="RefSeq" id="WP_279926354.1">
    <property type="nucleotide sequence ID" value="NZ_JARWBG010000003.1"/>
</dbReference>
<sequence length="669" mass="72640">MTLRAHMTTTEHGHAPPASAPDPGSDTAGPPRTGGDGRGDHRGGDALAALRAAYAAGRLEAEYDTVRTLLARLPERQLAAAGQLLARLDRSLVRSRHPATPTLAVRITGQSTVGPLVAPLTAQLARHGILLAPVVSPYGSCLHDLLAPRAAAPDTPGLTLCLLDAHTVFEEVPSPWRVADVEAAVSSRLELLGRAVRTHQEGDGGPLVLNTVPLLRDHTHQLVDLRSRAALGAVWREFNTGLLALAQHHPGLVVIDLDPLIAQGVPAYEPRTAVYAKARLGDRLLAAYAREAGHLARARLGKTRKCLVLDLDGTLWGGVLGDDGPDGIEIGSGLRGEAYAEFQRTLKQLSSQGVLLAVSSKNDADNVLRALREHPAMPLREGDFIQINANWRPKHDNLRDIADSANLGLDGFVFVDDSSFERGLVQERLPEVAVVAVDEEPALHTPALLADGWFDVTDLTEEDRERTARYRTEAKRRELREDAPSYQEYLNGLGIEAALSPPTPAELTRVAQLTLRTNQFHLATERLRADDVQHLCARPGHRVLAVRARDRFGDHGLVGVVFLRRDGAVLRIDNYVLSCRVFSRGIESACLTAVLEHARATGARSVLARYLPSPRNAAFAGFYTDHGFAPEGAGHADDDACFFRHRLHTLPPTPAHIRLHADFEQEHQP</sequence>
<dbReference type="PROSITE" id="PS51186">
    <property type="entry name" value="GNAT"/>
    <property type="match status" value="1"/>
</dbReference>
<gene>
    <name evidence="3" type="ORF">QCN29_04475</name>
</gene>
<comment type="caution">
    <text evidence="3">The sequence shown here is derived from an EMBL/GenBank/DDBJ whole genome shotgun (WGS) entry which is preliminary data.</text>
</comment>
<dbReference type="NCBIfam" id="TIGR01686">
    <property type="entry name" value="FkbH"/>
    <property type="match status" value="1"/>
</dbReference>
<accession>A0ABT6HJK3</accession>
<feature type="domain" description="N-acetyltransferase" evidence="2">
    <location>
        <begin position="497"/>
        <end position="664"/>
    </location>
</feature>
<evidence type="ECO:0000313" key="4">
    <source>
        <dbReference type="Proteomes" id="UP001223144"/>
    </source>
</evidence>
<dbReference type="InterPro" id="IPR016181">
    <property type="entry name" value="Acyl_CoA_acyltransferase"/>
</dbReference>
<dbReference type="InterPro" id="IPR036412">
    <property type="entry name" value="HAD-like_sf"/>
</dbReference>
<reference evidence="3 4" key="1">
    <citation type="submission" date="2023-04" db="EMBL/GenBank/DDBJ databases">
        <title>Streptomyces chengmaiensis sp. nov. isolated from the stem of mangrove plant in Hainan.</title>
        <authorList>
            <person name="Huang X."/>
            <person name="Zhou S."/>
            <person name="Chu X."/>
            <person name="Xie Y."/>
            <person name="Lin Y."/>
        </authorList>
    </citation>
    <scope>NUCLEOTIDE SEQUENCE [LARGE SCALE GENOMIC DNA]</scope>
    <source>
        <strain evidence="3 4">HNM0663</strain>
    </source>
</reference>
<name>A0ABT6HJK3_9ACTN</name>
<dbReference type="Gene3D" id="3.40.630.30">
    <property type="match status" value="1"/>
</dbReference>
<proteinExistence type="predicted"/>
<dbReference type="Gene3D" id="3.40.50.1000">
    <property type="entry name" value="HAD superfamily/HAD-like"/>
    <property type="match status" value="1"/>
</dbReference>